<keyword evidence="2" id="KW-1185">Reference proteome</keyword>
<evidence type="ECO:0000313" key="2">
    <source>
        <dbReference type="Proteomes" id="UP000203898"/>
    </source>
</evidence>
<protein>
    <submittedName>
        <fullName evidence="1">Complete DpAV4 genome</fullName>
    </submittedName>
</protein>
<dbReference type="EMBL" id="CU469068">
    <property type="protein sequence ID" value="CCA61380.1"/>
    <property type="molecule type" value="Genomic_DNA"/>
</dbReference>
<organism evidence="1 2">
    <name type="scientific">Diadromus pulchellus ascovirus 4a</name>
    <dbReference type="NCBI Taxonomy" id="158683"/>
    <lineage>
        <taxon>Viruses</taxon>
        <taxon>Varidnaviria</taxon>
        <taxon>Bamfordvirae</taxon>
        <taxon>Nucleocytoviricota</taxon>
        <taxon>Megaviricetes</taxon>
        <taxon>Pimascovirales</taxon>
        <taxon>Pimascovirales incertae sedis</taxon>
        <taxon>Ascoviridae</taxon>
        <taxon>Toursvirus</taxon>
        <taxon>Toursvirus dptv1a</taxon>
    </lineage>
</organism>
<dbReference type="RefSeq" id="YP_009640011.1">
    <property type="nucleotide sequence ID" value="NC_011335.1"/>
</dbReference>
<evidence type="ECO:0000313" key="1">
    <source>
        <dbReference type="EMBL" id="CCA61380.1"/>
    </source>
</evidence>
<dbReference type="Proteomes" id="UP000203898">
    <property type="component" value="Segment"/>
</dbReference>
<dbReference type="KEGG" id="vg:26683568"/>
<name>F2NYV2_9VIRU</name>
<reference evidence="1 2" key="1">
    <citation type="journal article" date="2009" name="PLoS ONE">
        <title>Symbiotic virus at the evolutionary intersection of three types of large DNA viruses; iridoviruses, ascoviruses, and ichnoviruses.</title>
        <authorList>
            <person name="Bigot Y."/>
            <person name="Renault S."/>
            <person name="Nicolas J."/>
            <person name="Moundras C."/>
            <person name="Demattei M.V."/>
            <person name="Samain S."/>
            <person name="Bideshi D.K."/>
            <person name="Federici B.A."/>
        </authorList>
    </citation>
    <scope>NUCLEOTIDE SEQUENCE [LARGE SCALE GENOMIC DNA]</scope>
</reference>
<accession>F2NYV2</accession>
<dbReference type="GeneID" id="26683568"/>
<proteinExistence type="predicted"/>
<sequence length="197" mass="21305">MDINTILNIVKTKLFEPRKKVVNTVGGKKITLPSPNGEVNNQTLEENEKSIFEIVDGWNVADRDYVEWRVSEALRGKGAAPSAPAPNTTNFYCSADVVDGVANLFYPGVVLKSGTVIDELSVVCDSPSQEDAVLSVKVNNETKTTHKIKFGNKAVYAAAVGINIDANSCVSFVLKFAKNEKAKAIPKSVSFQIQVSV</sequence>